<dbReference type="InterPro" id="IPR016181">
    <property type="entry name" value="Acyl_CoA_acyltransferase"/>
</dbReference>
<evidence type="ECO:0000259" key="1">
    <source>
        <dbReference type="PROSITE" id="PS51186"/>
    </source>
</evidence>
<dbReference type="PROSITE" id="PS51186">
    <property type="entry name" value="GNAT"/>
    <property type="match status" value="1"/>
</dbReference>
<gene>
    <name evidence="2" type="ORF">UC3_00514</name>
</gene>
<dbReference type="eggNOG" id="COG0456">
    <property type="taxonomic scope" value="Bacteria"/>
</dbReference>
<keyword evidence="3" id="KW-1185">Reference proteome</keyword>
<comment type="caution">
    <text evidence="2">The sequence shown here is derived from an EMBL/GenBank/DDBJ whole genome shotgun (WGS) entry which is preliminary data.</text>
</comment>
<sequence>MNLQIKELSSNYLEECVDLAIATFTKEPWNDVYESRDQVVTFYKNHLKNNYFLGYVALLEGKVVALSVGMKKPWIKGMEYYIDEFCVDYNLQGKGIGSLFLNSIADDIEKKGLNAIMLNTEKGYPSEAFYIKNGFTIEKELIILTR</sequence>
<evidence type="ECO:0000313" key="3">
    <source>
        <dbReference type="Proteomes" id="UP000013785"/>
    </source>
</evidence>
<reference evidence="2 3" key="1">
    <citation type="submission" date="2013-02" db="EMBL/GenBank/DDBJ databases">
        <title>The Genome Sequence of Enterococcus phoeniculicola BAA-412.</title>
        <authorList>
            <consortium name="The Broad Institute Genome Sequencing Platform"/>
            <consortium name="The Broad Institute Genome Sequencing Center for Infectious Disease"/>
            <person name="Earl A.M."/>
            <person name="Gilmore M.S."/>
            <person name="Lebreton F."/>
            <person name="Walker B."/>
            <person name="Young S.K."/>
            <person name="Zeng Q."/>
            <person name="Gargeya S."/>
            <person name="Fitzgerald M."/>
            <person name="Haas B."/>
            <person name="Abouelleil A."/>
            <person name="Alvarado L."/>
            <person name="Arachchi H.M."/>
            <person name="Berlin A.M."/>
            <person name="Chapman S.B."/>
            <person name="Dewar J."/>
            <person name="Goldberg J."/>
            <person name="Griggs A."/>
            <person name="Gujja S."/>
            <person name="Hansen M."/>
            <person name="Howarth C."/>
            <person name="Imamovic A."/>
            <person name="Larimer J."/>
            <person name="McCowan C."/>
            <person name="Murphy C."/>
            <person name="Neiman D."/>
            <person name="Pearson M."/>
            <person name="Priest M."/>
            <person name="Roberts A."/>
            <person name="Saif S."/>
            <person name="Shea T."/>
            <person name="Sisk P."/>
            <person name="Sykes S."/>
            <person name="Wortman J."/>
            <person name="Nusbaum C."/>
            <person name="Birren B."/>
        </authorList>
    </citation>
    <scope>NUCLEOTIDE SEQUENCE [LARGE SCALE GENOMIC DNA]</scope>
    <source>
        <strain evidence="2 3">ATCC BAA-412</strain>
    </source>
</reference>
<accession>R3WMA5</accession>
<dbReference type="SUPFAM" id="SSF55729">
    <property type="entry name" value="Acyl-CoA N-acyltransferases (Nat)"/>
    <property type="match status" value="1"/>
</dbReference>
<dbReference type="Proteomes" id="UP000013785">
    <property type="component" value="Unassembled WGS sequence"/>
</dbReference>
<dbReference type="STRING" id="154621.RV11_GL002218"/>
<feature type="domain" description="N-acetyltransferase" evidence="1">
    <location>
        <begin position="3"/>
        <end position="146"/>
    </location>
</feature>
<dbReference type="EMBL" id="AJAT01000007">
    <property type="protein sequence ID" value="EOL48961.1"/>
    <property type="molecule type" value="Genomic_DNA"/>
</dbReference>
<dbReference type="GO" id="GO:0016747">
    <property type="term" value="F:acyltransferase activity, transferring groups other than amino-acyl groups"/>
    <property type="evidence" value="ECO:0007669"/>
    <property type="project" value="InterPro"/>
</dbReference>
<dbReference type="AlphaFoldDB" id="R3WMA5"/>
<dbReference type="Gene3D" id="3.40.630.30">
    <property type="match status" value="1"/>
</dbReference>
<dbReference type="Pfam" id="PF00583">
    <property type="entry name" value="Acetyltransf_1"/>
    <property type="match status" value="1"/>
</dbReference>
<dbReference type="InterPro" id="IPR000182">
    <property type="entry name" value="GNAT_dom"/>
</dbReference>
<proteinExistence type="predicted"/>
<organism evidence="2 3">
    <name type="scientific">Enterococcus phoeniculicola ATCC BAA-412</name>
    <dbReference type="NCBI Taxonomy" id="1158610"/>
    <lineage>
        <taxon>Bacteria</taxon>
        <taxon>Bacillati</taxon>
        <taxon>Bacillota</taxon>
        <taxon>Bacilli</taxon>
        <taxon>Lactobacillales</taxon>
        <taxon>Enterococcaceae</taxon>
        <taxon>Enterococcus</taxon>
    </lineage>
</organism>
<evidence type="ECO:0000313" key="2">
    <source>
        <dbReference type="EMBL" id="EOL48961.1"/>
    </source>
</evidence>
<dbReference type="HOGENOM" id="CLU_118417_0_0_9"/>
<dbReference type="PATRIC" id="fig|1158610.3.peg.487"/>
<dbReference type="OrthoDB" id="9775804at2"/>
<dbReference type="RefSeq" id="WP_010767187.1">
    <property type="nucleotide sequence ID" value="NZ_ASWE01000004.1"/>
</dbReference>
<name>R3WMA5_9ENTE</name>
<protein>
    <recommendedName>
        <fullName evidence="1">N-acetyltransferase domain-containing protein</fullName>
    </recommendedName>
</protein>
<dbReference type="CDD" id="cd04301">
    <property type="entry name" value="NAT_SF"/>
    <property type="match status" value="1"/>
</dbReference>